<dbReference type="SUPFAM" id="SSF48452">
    <property type="entry name" value="TPR-like"/>
    <property type="match status" value="1"/>
</dbReference>
<keyword evidence="1" id="KW-0812">Transmembrane</keyword>
<keyword evidence="1" id="KW-0472">Membrane</keyword>
<dbReference type="InterPro" id="IPR011990">
    <property type="entry name" value="TPR-like_helical_dom_sf"/>
</dbReference>
<evidence type="ECO:0008006" key="4">
    <source>
        <dbReference type="Google" id="ProtNLM"/>
    </source>
</evidence>
<evidence type="ECO:0000313" key="3">
    <source>
        <dbReference type="Proteomes" id="UP000002785"/>
    </source>
</evidence>
<keyword evidence="1" id="KW-1133">Transmembrane helix</keyword>
<dbReference type="AlphaFoldDB" id="B5HNW9"/>
<dbReference type="Gene3D" id="1.25.40.10">
    <property type="entry name" value="Tetratricopeptide repeat domain"/>
    <property type="match status" value="1"/>
</dbReference>
<dbReference type="Proteomes" id="UP000002785">
    <property type="component" value="Chromosome"/>
</dbReference>
<name>B5HNW9_STRX2</name>
<evidence type="ECO:0000313" key="2">
    <source>
        <dbReference type="EMBL" id="EDY54524.2"/>
    </source>
</evidence>
<protein>
    <recommendedName>
        <fullName evidence="4">Secreted protein</fullName>
    </recommendedName>
</protein>
<dbReference type="HOGENOM" id="CLU_1158584_0_0_11"/>
<organism evidence="2 3">
    <name type="scientific">Streptomyces sviceus (strain ATCC 29083 / DSM 924 / JCM 4929 / NBRC 13980 / NCIMB 11184 / NRRL 5439 / UC 5370)</name>
    <dbReference type="NCBI Taxonomy" id="463191"/>
    <lineage>
        <taxon>Bacteria</taxon>
        <taxon>Bacillati</taxon>
        <taxon>Actinomycetota</taxon>
        <taxon>Actinomycetes</taxon>
        <taxon>Kitasatosporales</taxon>
        <taxon>Streptomycetaceae</taxon>
        <taxon>Streptomyces</taxon>
    </lineage>
</organism>
<dbReference type="eggNOG" id="COG4235">
    <property type="taxonomic scope" value="Bacteria"/>
</dbReference>
<accession>B5HNW9</accession>
<feature type="transmembrane region" description="Helical" evidence="1">
    <location>
        <begin position="49"/>
        <end position="72"/>
    </location>
</feature>
<gene>
    <name evidence="2" type="ORF">SSEG_01104</name>
</gene>
<feature type="non-terminal residue" evidence="2">
    <location>
        <position position="219"/>
    </location>
</feature>
<reference evidence="2" key="1">
    <citation type="submission" date="2009-10" db="EMBL/GenBank/DDBJ databases">
        <title>The genome sequence of Streptomyces sviceus strain ATCC 29083.</title>
        <authorList>
            <consortium name="The Broad Institute Genome Sequencing Platform"/>
            <consortium name="Broad Institute Microbial Sequencing Center"/>
            <person name="Fischbach M."/>
            <person name="Godfrey P."/>
            <person name="Ward D."/>
            <person name="Young S."/>
            <person name="Zeng Q."/>
            <person name="Koehrsen M."/>
            <person name="Alvarado L."/>
            <person name="Berlin A.M."/>
            <person name="Bochicchio J."/>
            <person name="Borenstein D."/>
            <person name="Chapman S.B."/>
            <person name="Chen Z."/>
            <person name="Engels R."/>
            <person name="Freedman E."/>
            <person name="Gellesch M."/>
            <person name="Goldberg J."/>
            <person name="Griggs A."/>
            <person name="Gujja S."/>
            <person name="Heilman E.R."/>
            <person name="Heiman D.I."/>
            <person name="Hepburn T.A."/>
            <person name="Howarth C."/>
            <person name="Jen D."/>
            <person name="Larson L."/>
            <person name="Lewis B."/>
            <person name="Mehta T."/>
            <person name="Park D."/>
            <person name="Pearson M."/>
            <person name="Richards J."/>
            <person name="Roberts A."/>
            <person name="Saif S."/>
            <person name="Shea T.D."/>
            <person name="Shenoy N."/>
            <person name="Sisk P."/>
            <person name="Stolte C."/>
            <person name="Sykes S.N."/>
            <person name="Thomson T."/>
            <person name="Walk T."/>
            <person name="White J."/>
            <person name="Yandava C."/>
            <person name="Straight P."/>
            <person name="Clardy J."/>
            <person name="Hung D."/>
            <person name="Kolter R."/>
            <person name="Mekalanos J."/>
            <person name="Walker S."/>
            <person name="Walsh C.T."/>
            <person name="Wieland-Brown L.C."/>
            <person name="Haas B."/>
            <person name="Nusbaum C."/>
            <person name="Birren B."/>
        </authorList>
    </citation>
    <scope>NUCLEOTIDE SEQUENCE [LARGE SCALE GENOMIC DNA]</scope>
    <source>
        <strain evidence="2">ATCC 29083</strain>
    </source>
</reference>
<evidence type="ECO:0000256" key="1">
    <source>
        <dbReference type="SAM" id="Phobius"/>
    </source>
</evidence>
<dbReference type="RefSeq" id="WP_007382371.1">
    <property type="nucleotide sequence ID" value="NZ_CM000951.1"/>
</dbReference>
<dbReference type="EMBL" id="CM000951">
    <property type="protein sequence ID" value="EDY54524.2"/>
    <property type="molecule type" value="Genomic_DNA"/>
</dbReference>
<proteinExistence type="predicted"/>
<sequence>MEKQATESRRARLHGRVVLAAVAGCAVLGTVLMLLPAERTATRAPGPAPGAQALTAVAAGVSAALPDLAALIGERESRLRRHPEDAQSWAVLGTAYVEQGRRTADTTFYAKAEDSLRTSLKVRRSAEALEGLAVLANTRRDFRTARTWGEEARQLEPRRWTTYPALIDAYTGLGDYKAARGALERLTELRSGPAVMARAAAVYRDRGAKDAAAQLADAA</sequence>
<feature type="transmembrane region" description="Helical" evidence="1">
    <location>
        <begin position="17"/>
        <end position="37"/>
    </location>
</feature>
<keyword evidence="3" id="KW-1185">Reference proteome</keyword>